<keyword evidence="2" id="KW-1185">Reference proteome</keyword>
<organism evidence="1 2">
    <name type="scientific">Babesia ovata</name>
    <dbReference type="NCBI Taxonomy" id="189622"/>
    <lineage>
        <taxon>Eukaryota</taxon>
        <taxon>Sar</taxon>
        <taxon>Alveolata</taxon>
        <taxon>Apicomplexa</taxon>
        <taxon>Aconoidasida</taxon>
        <taxon>Piroplasmida</taxon>
        <taxon>Babesiidae</taxon>
        <taxon>Babesia</taxon>
    </lineage>
</organism>
<dbReference type="Proteomes" id="UP000236319">
    <property type="component" value="Unassembled WGS sequence"/>
</dbReference>
<evidence type="ECO:0000313" key="2">
    <source>
        <dbReference type="Proteomes" id="UP000236319"/>
    </source>
</evidence>
<dbReference type="AlphaFoldDB" id="A0A2H6KEG4"/>
<reference evidence="1 2" key="1">
    <citation type="journal article" date="2017" name="BMC Genomics">
        <title>Whole-genome assembly of Babesia ovata and comparative genomics between closely related pathogens.</title>
        <authorList>
            <person name="Yamagishi J."/>
            <person name="Asada M."/>
            <person name="Hakimi H."/>
            <person name="Tanaka T.Q."/>
            <person name="Sugimoto C."/>
            <person name="Kawazu S."/>
        </authorList>
    </citation>
    <scope>NUCLEOTIDE SEQUENCE [LARGE SCALE GENOMIC DNA]</scope>
    <source>
        <strain evidence="1 2">Miyake</strain>
    </source>
</reference>
<sequence>MTFKNIISHIGNVGRLKRKAHVSIVDATKLPAQYDMHKHISLHIGDWRRIKADCTYMHDESTLKRQLFLAQIYGHKCIDGDKNFLLKHVSDSSKSGFRILNVENSFTGLTWVSYGHLAEIGDELARQGKRSLLAPLDVIKHSDDYCLELITQRAKAVKRLERIVFCAPDDGTWNALHSLLKS</sequence>
<dbReference type="VEuPathDB" id="PiroplasmaDB:BOVATA_028830"/>
<accession>A0A2H6KEG4</accession>
<name>A0A2H6KEG4_9APIC</name>
<protein>
    <submittedName>
        <fullName evidence="1">Uncharacterized protein</fullName>
    </submittedName>
</protein>
<gene>
    <name evidence="1" type="ORF">BOVATA_028830</name>
</gene>
<dbReference type="RefSeq" id="XP_028867633.1">
    <property type="nucleotide sequence ID" value="XM_029011800.1"/>
</dbReference>
<proteinExistence type="predicted"/>
<comment type="caution">
    <text evidence="1">The sequence shown here is derived from an EMBL/GenBank/DDBJ whole genome shotgun (WGS) entry which is preliminary data.</text>
</comment>
<evidence type="ECO:0000313" key="1">
    <source>
        <dbReference type="EMBL" id="GBE61390.1"/>
    </source>
</evidence>
<dbReference type="EMBL" id="BDSA01000003">
    <property type="protein sequence ID" value="GBE61390.1"/>
    <property type="molecule type" value="Genomic_DNA"/>
</dbReference>
<dbReference type="GeneID" id="39875160"/>